<reference evidence="1 2" key="1">
    <citation type="journal article" date="2023" name="Sci. Data">
        <title>Genome assembly of the Korean intertidal mud-creeper Batillaria attramentaria.</title>
        <authorList>
            <person name="Patra A.K."/>
            <person name="Ho P.T."/>
            <person name="Jun S."/>
            <person name="Lee S.J."/>
            <person name="Kim Y."/>
            <person name="Won Y.J."/>
        </authorList>
    </citation>
    <scope>NUCLEOTIDE SEQUENCE [LARGE SCALE GENOMIC DNA]</scope>
    <source>
        <strain evidence="1">Wonlab-2016</strain>
    </source>
</reference>
<comment type="caution">
    <text evidence="1">The sequence shown here is derived from an EMBL/GenBank/DDBJ whole genome shotgun (WGS) entry which is preliminary data.</text>
</comment>
<gene>
    <name evidence="1" type="ORF">BaRGS_00035080</name>
</gene>
<protein>
    <submittedName>
        <fullName evidence="1">Uncharacterized protein</fullName>
    </submittedName>
</protein>
<dbReference type="Proteomes" id="UP001519460">
    <property type="component" value="Unassembled WGS sequence"/>
</dbReference>
<proteinExistence type="predicted"/>
<accession>A0ABD0JFR0</accession>
<evidence type="ECO:0000313" key="1">
    <source>
        <dbReference type="EMBL" id="KAK7473683.1"/>
    </source>
</evidence>
<sequence length="95" mass="10912">MTCRTILRANKSTGTRLRIRLRFAPNNSDSRQLYTYRSLTEYKINGHTEKLETAFVQRLPFNPQGLDIPKALESNCGHAKAIKSGLESNCWRQKT</sequence>
<evidence type="ECO:0000313" key="2">
    <source>
        <dbReference type="Proteomes" id="UP001519460"/>
    </source>
</evidence>
<keyword evidence="2" id="KW-1185">Reference proteome</keyword>
<organism evidence="1 2">
    <name type="scientific">Batillaria attramentaria</name>
    <dbReference type="NCBI Taxonomy" id="370345"/>
    <lineage>
        <taxon>Eukaryota</taxon>
        <taxon>Metazoa</taxon>
        <taxon>Spiralia</taxon>
        <taxon>Lophotrochozoa</taxon>
        <taxon>Mollusca</taxon>
        <taxon>Gastropoda</taxon>
        <taxon>Caenogastropoda</taxon>
        <taxon>Sorbeoconcha</taxon>
        <taxon>Cerithioidea</taxon>
        <taxon>Batillariidae</taxon>
        <taxon>Batillaria</taxon>
    </lineage>
</organism>
<dbReference type="AlphaFoldDB" id="A0ABD0JFR0"/>
<name>A0ABD0JFR0_9CAEN</name>
<dbReference type="EMBL" id="JACVVK020000461">
    <property type="protein sequence ID" value="KAK7473683.1"/>
    <property type="molecule type" value="Genomic_DNA"/>
</dbReference>